<evidence type="ECO:0000256" key="4">
    <source>
        <dbReference type="SAM" id="MobiDB-lite"/>
    </source>
</evidence>
<evidence type="ECO:0000313" key="7">
    <source>
        <dbReference type="Proteomes" id="UP001446871"/>
    </source>
</evidence>
<dbReference type="SUPFAM" id="SSF48403">
    <property type="entry name" value="Ankyrin repeat"/>
    <property type="match status" value="3"/>
</dbReference>
<dbReference type="Pfam" id="PF12796">
    <property type="entry name" value="Ank_2"/>
    <property type="match status" value="3"/>
</dbReference>
<evidence type="ECO:0000256" key="1">
    <source>
        <dbReference type="ARBA" id="ARBA00022737"/>
    </source>
</evidence>
<feature type="domain" description="Clr5" evidence="5">
    <location>
        <begin position="10"/>
        <end position="72"/>
    </location>
</feature>
<feature type="repeat" description="ANK" evidence="3">
    <location>
        <begin position="467"/>
        <end position="499"/>
    </location>
</feature>
<evidence type="ECO:0000256" key="3">
    <source>
        <dbReference type="PROSITE-ProRule" id="PRU00023"/>
    </source>
</evidence>
<feature type="region of interest" description="Disordered" evidence="4">
    <location>
        <begin position="289"/>
        <end position="313"/>
    </location>
</feature>
<keyword evidence="2 3" id="KW-0040">ANK repeat</keyword>
<dbReference type="PROSITE" id="PS50297">
    <property type="entry name" value="ANK_REP_REGION"/>
    <property type="match status" value="3"/>
</dbReference>
<accession>A0ABR1UJK1</accession>
<dbReference type="InterPro" id="IPR002110">
    <property type="entry name" value="Ankyrin_rpt"/>
</dbReference>
<sequence>MAAPTCNIPREDWEKHRATILDLYCEKRLPLTRRGDAREKKQCVDWIMRHQHDFAASQSQYEAQLKRWGFVKNLKQDEWVSLLTDHDRLESLGREVRVVISGKVQSKERIRKARHRYGKSSVMRAHGTSQGTALTPGRQAFVEIMESGVWKRWSSDDLPATSNALVPSPGPHQSSASRPPESLPSGTPSIPLPQLGETLPDSPDVPQAIVPARSPERYPFGTSLFSPPFSSPDFDVNGFDSGLGIVEIDTSYHSVFGARFDLFGSGISPRVLQNDFIWSEDIWPNLTMQNGRSSHEGSVAAHEPTQRDSAESGQSLVPLLRGETVTATAHGSVPGIIERLHSLISPDSLFWQSYRSSTTVGTAFGVENAHFATLLYSMMNGFASLDDGSQTPILQMLSGHEGYLKHLKHVLLNGPDSMAKQLADSLFRGAVASNDSRTVSLLLEVTRNRSSIAIDLNEFHCTHHHYGPVNPIMLALCSGDEEVTRILLEAGADLKKLRPNGCQSRRTRPALEIFLGRKDLTQTKKVQLSRLLISHGAEITGGAVDIAIARATKDLPVLKALIELLPADRHMMMFQDQYGGPGATAVEGIVRFLENSVATSLVKKLVDDCNSTNCGNCLSKNSRSMNNLLEHAARRGNIDLVELFAQYATSLSDALAGAVRSGKMELVRFLVERGARADGPACRVDDDDDATTPLAEAISQEDTDMVDILQEYGAWTCINQQIHFVAATTAAATVGNIHYLETIITRARLSMRECLGSALLQAVKSNKSDAVLALLRYGANANSDSCDQNNLCLRIALWHRNKKVVDALLESIWGSDLLENYIDKRYSHGVDGLGFAMELACVWGEMDIISHFASLGLPLDTGYHQTPLTAAVRVRNYTLVEYLLKLGADPGAKAQSGCTPLGAAVDNGDQEMMSYLLSAGASPVDVYAFTKAFKHDTTVISKLSSAFLAMYPPGRRGFGGDLLIEAIYMNHELQIEVLISMKVDLDSLVDNIAKANEHVWPDRGYKEHTMRREGLLRFLQTPLLLAVETGSKDLIVMLLEHGADINRPARRGIVHTPLQKACELGSYSMVEFLLQKGALPSSPPSKQNGGTALQLAAKSGSLRITELLLQVGADAHAPAPEFGGGNTAFGWAAEKGRYHILLLLWNMAPRDGFTVDVLQKACELAKENAHRGCVDIITSMMHDSSFGRSISLGAEGGGG</sequence>
<feature type="region of interest" description="Disordered" evidence="4">
    <location>
        <begin position="113"/>
        <end position="134"/>
    </location>
</feature>
<dbReference type="PANTHER" id="PTHR24123">
    <property type="entry name" value="ANKYRIN REPEAT-CONTAINING"/>
    <property type="match status" value="1"/>
</dbReference>
<dbReference type="Gene3D" id="1.25.40.20">
    <property type="entry name" value="Ankyrin repeat-containing domain"/>
    <property type="match status" value="3"/>
</dbReference>
<gene>
    <name evidence="6" type="ORF">PG996_009012</name>
</gene>
<keyword evidence="1" id="KW-0677">Repeat</keyword>
<proteinExistence type="predicted"/>
<name>A0ABR1UJK1_9PEZI</name>
<organism evidence="6 7">
    <name type="scientific">Apiospora saccharicola</name>
    <dbReference type="NCBI Taxonomy" id="335842"/>
    <lineage>
        <taxon>Eukaryota</taxon>
        <taxon>Fungi</taxon>
        <taxon>Dikarya</taxon>
        <taxon>Ascomycota</taxon>
        <taxon>Pezizomycotina</taxon>
        <taxon>Sordariomycetes</taxon>
        <taxon>Xylariomycetidae</taxon>
        <taxon>Amphisphaeriales</taxon>
        <taxon>Apiosporaceae</taxon>
        <taxon>Apiospora</taxon>
    </lineage>
</organism>
<keyword evidence="7" id="KW-1185">Reference proteome</keyword>
<evidence type="ECO:0000259" key="5">
    <source>
        <dbReference type="Pfam" id="PF14420"/>
    </source>
</evidence>
<evidence type="ECO:0000313" key="6">
    <source>
        <dbReference type="EMBL" id="KAK8059082.1"/>
    </source>
</evidence>
<feature type="repeat" description="ANK" evidence="3">
    <location>
        <begin position="1018"/>
        <end position="1050"/>
    </location>
</feature>
<feature type="repeat" description="ANK" evidence="3">
    <location>
        <begin position="896"/>
        <end position="922"/>
    </location>
</feature>
<dbReference type="EMBL" id="JAQQWM010000006">
    <property type="protein sequence ID" value="KAK8059082.1"/>
    <property type="molecule type" value="Genomic_DNA"/>
</dbReference>
<dbReference type="PROSITE" id="PS50088">
    <property type="entry name" value="ANK_REPEAT"/>
    <property type="match status" value="5"/>
</dbReference>
<dbReference type="SMART" id="SM00248">
    <property type="entry name" value="ANK"/>
    <property type="match status" value="13"/>
</dbReference>
<evidence type="ECO:0000256" key="2">
    <source>
        <dbReference type="ARBA" id="ARBA00023043"/>
    </source>
</evidence>
<dbReference type="Pfam" id="PF14420">
    <property type="entry name" value="Clr5"/>
    <property type="match status" value="1"/>
</dbReference>
<dbReference type="Proteomes" id="UP001446871">
    <property type="component" value="Unassembled WGS sequence"/>
</dbReference>
<feature type="region of interest" description="Disordered" evidence="4">
    <location>
        <begin position="160"/>
        <end position="209"/>
    </location>
</feature>
<dbReference type="InterPro" id="IPR051165">
    <property type="entry name" value="Multifunctional_ANK_Repeat"/>
</dbReference>
<dbReference type="InterPro" id="IPR025676">
    <property type="entry name" value="Clr5_dom"/>
</dbReference>
<reference evidence="6 7" key="1">
    <citation type="submission" date="2023-01" db="EMBL/GenBank/DDBJ databases">
        <title>Analysis of 21 Apiospora genomes using comparative genomics revels a genus with tremendous synthesis potential of carbohydrate active enzymes and secondary metabolites.</title>
        <authorList>
            <person name="Sorensen T."/>
        </authorList>
    </citation>
    <scope>NUCLEOTIDE SEQUENCE [LARGE SCALE GENOMIC DNA]</scope>
    <source>
        <strain evidence="6 7">CBS 83171</strain>
    </source>
</reference>
<dbReference type="PANTHER" id="PTHR24123:SF33">
    <property type="entry name" value="PROTEIN HOS4"/>
    <property type="match status" value="1"/>
</dbReference>
<comment type="caution">
    <text evidence="6">The sequence shown here is derived from an EMBL/GenBank/DDBJ whole genome shotgun (WGS) entry which is preliminary data.</text>
</comment>
<feature type="repeat" description="ANK" evidence="3">
    <location>
        <begin position="863"/>
        <end position="895"/>
    </location>
</feature>
<feature type="compositionally biased region" description="Polar residues" evidence="4">
    <location>
        <begin position="160"/>
        <end position="177"/>
    </location>
</feature>
<feature type="repeat" description="ANK" evidence="3">
    <location>
        <begin position="1088"/>
        <end position="1120"/>
    </location>
</feature>
<protein>
    <recommendedName>
        <fullName evidence="5">Clr5 domain-containing protein</fullName>
    </recommendedName>
</protein>
<dbReference type="InterPro" id="IPR036770">
    <property type="entry name" value="Ankyrin_rpt-contain_sf"/>
</dbReference>
<dbReference type="Pfam" id="PF00023">
    <property type="entry name" value="Ank"/>
    <property type="match status" value="1"/>
</dbReference>